<protein>
    <submittedName>
        <fullName evidence="2">Uncharacterized protein</fullName>
    </submittedName>
</protein>
<dbReference type="Pfam" id="PF11807">
    <property type="entry name" value="UstYa"/>
    <property type="match status" value="1"/>
</dbReference>
<dbReference type="EMBL" id="SKBN01000121">
    <property type="protein sequence ID" value="TGJ82637.1"/>
    <property type="molecule type" value="Genomic_DNA"/>
</dbReference>
<comment type="similarity">
    <text evidence="1">Belongs to the ustYa family.</text>
</comment>
<evidence type="ECO:0000313" key="3">
    <source>
        <dbReference type="Proteomes" id="UP000297716"/>
    </source>
</evidence>
<keyword evidence="3" id="KW-1185">Reference proteome</keyword>
<dbReference type="GO" id="GO:0043386">
    <property type="term" value="P:mycotoxin biosynthetic process"/>
    <property type="evidence" value="ECO:0007669"/>
    <property type="project" value="InterPro"/>
</dbReference>
<dbReference type="AlphaFoldDB" id="A0A4Z0YGV9"/>
<dbReference type="InterPro" id="IPR021765">
    <property type="entry name" value="UstYa-like"/>
</dbReference>
<evidence type="ECO:0000313" key="2">
    <source>
        <dbReference type="EMBL" id="TGJ82637.1"/>
    </source>
</evidence>
<dbReference type="PANTHER" id="PTHR33365">
    <property type="entry name" value="YALI0B05434P"/>
    <property type="match status" value="1"/>
</dbReference>
<organism evidence="2 3">
    <name type="scientific">Xylaria hypoxylon</name>
    <dbReference type="NCBI Taxonomy" id="37992"/>
    <lineage>
        <taxon>Eukaryota</taxon>
        <taxon>Fungi</taxon>
        <taxon>Dikarya</taxon>
        <taxon>Ascomycota</taxon>
        <taxon>Pezizomycotina</taxon>
        <taxon>Sordariomycetes</taxon>
        <taxon>Xylariomycetidae</taxon>
        <taxon>Xylariales</taxon>
        <taxon>Xylariaceae</taxon>
        <taxon>Xylaria</taxon>
    </lineage>
</organism>
<evidence type="ECO:0000256" key="1">
    <source>
        <dbReference type="ARBA" id="ARBA00035112"/>
    </source>
</evidence>
<sequence>MSPYEPLKQEVDDDEALSDSLGLPTDKDVYSNFKRRHSTTIFRHWPVGEVALVLLVLSNVAWILTSLPRQQSTPRDMDYYEGIGGVRYADDRWKDMIPPGQGSVSVSEDFASKYGFAPGAKSTQREGEMHYLIAGYHQLHCLSVIRDQLYEPVGLTSQPTKRDHVLHCVEVIRQALYCFLDPTLINLDREWPHVPNGQKHVCRNRDALALWAAAQGSPMPGVED</sequence>
<gene>
    <name evidence="2" type="ORF">E0Z10_g6141</name>
</gene>
<reference evidence="2 3" key="1">
    <citation type="submission" date="2019-03" db="EMBL/GenBank/DDBJ databases">
        <title>Draft genome sequence of Xylaria hypoxylon DSM 108379, a ubiquitous saprotrophic-parasitic fungi on hardwood.</title>
        <authorList>
            <person name="Buettner E."/>
            <person name="Leonhardt S."/>
            <person name="Gebauer A.M."/>
            <person name="Liers C."/>
            <person name="Hofrichter M."/>
            <person name="Kellner H."/>
        </authorList>
    </citation>
    <scope>NUCLEOTIDE SEQUENCE [LARGE SCALE GENOMIC DNA]</scope>
    <source>
        <strain evidence="2 3">DSM 108379</strain>
    </source>
</reference>
<dbReference type="PANTHER" id="PTHR33365:SF6">
    <property type="entry name" value="OXIDASE USTYA"/>
    <property type="match status" value="1"/>
</dbReference>
<proteinExistence type="inferred from homology"/>
<accession>A0A4Z0YGV9</accession>
<dbReference type="Proteomes" id="UP000297716">
    <property type="component" value="Unassembled WGS sequence"/>
</dbReference>
<comment type="caution">
    <text evidence="2">The sequence shown here is derived from an EMBL/GenBank/DDBJ whole genome shotgun (WGS) entry which is preliminary data.</text>
</comment>
<dbReference type="OrthoDB" id="3687641at2759"/>
<name>A0A4Z0YGV9_9PEZI</name>